<keyword evidence="3" id="KW-1185">Reference proteome</keyword>
<protein>
    <submittedName>
        <fullName evidence="2">Uncharacterized protein</fullName>
    </submittedName>
</protein>
<feature type="transmembrane region" description="Helical" evidence="1">
    <location>
        <begin position="47"/>
        <end position="72"/>
    </location>
</feature>
<accession>A0A1I1IK11</accession>
<name>A0A1I1IK11_9LACT</name>
<feature type="transmembrane region" description="Helical" evidence="1">
    <location>
        <begin position="25"/>
        <end position="41"/>
    </location>
</feature>
<sequence length="167" mass="19623">MYNENGVRIILKYSESNEQDKNKRYKALFALPSFIVLLLLLSEDFNYIFMSFVVVAFILIELIIFGIMDTIYHYSLSDFLKDGFYLIVSSIIITYLAAPIIMSLITRYMTLSHTILNGLKFFLSLLLLYGTWFSIVTMQSKLRRKSEMWKWEVIGFFNSGKEKNEEI</sequence>
<keyword evidence="1" id="KW-0812">Transmembrane</keyword>
<keyword evidence="1" id="KW-0472">Membrane</keyword>
<organism evidence="2 3">
    <name type="scientific">Alkalibacterium subtropicum</name>
    <dbReference type="NCBI Taxonomy" id="753702"/>
    <lineage>
        <taxon>Bacteria</taxon>
        <taxon>Bacillati</taxon>
        <taxon>Bacillota</taxon>
        <taxon>Bacilli</taxon>
        <taxon>Lactobacillales</taxon>
        <taxon>Carnobacteriaceae</taxon>
        <taxon>Alkalibacterium</taxon>
    </lineage>
</organism>
<dbReference type="Proteomes" id="UP000199612">
    <property type="component" value="Unassembled WGS sequence"/>
</dbReference>
<gene>
    <name evidence="2" type="ORF">SAMN04488102_105127</name>
</gene>
<proteinExistence type="predicted"/>
<reference evidence="3" key="1">
    <citation type="submission" date="2016-10" db="EMBL/GenBank/DDBJ databases">
        <authorList>
            <person name="Varghese N."/>
            <person name="Submissions S."/>
        </authorList>
    </citation>
    <scope>NUCLEOTIDE SEQUENCE [LARGE SCALE GENOMIC DNA]</scope>
    <source>
        <strain evidence="3">DSM 23664</strain>
    </source>
</reference>
<feature type="transmembrane region" description="Helical" evidence="1">
    <location>
        <begin position="121"/>
        <end position="138"/>
    </location>
</feature>
<keyword evidence="1" id="KW-1133">Transmembrane helix</keyword>
<evidence type="ECO:0000313" key="2">
    <source>
        <dbReference type="EMBL" id="SFC36012.1"/>
    </source>
</evidence>
<evidence type="ECO:0000313" key="3">
    <source>
        <dbReference type="Proteomes" id="UP000199612"/>
    </source>
</evidence>
<feature type="transmembrane region" description="Helical" evidence="1">
    <location>
        <begin position="84"/>
        <end position="109"/>
    </location>
</feature>
<dbReference type="EMBL" id="FOLT01000005">
    <property type="protein sequence ID" value="SFC36012.1"/>
    <property type="molecule type" value="Genomic_DNA"/>
</dbReference>
<dbReference type="AlphaFoldDB" id="A0A1I1IK11"/>
<evidence type="ECO:0000256" key="1">
    <source>
        <dbReference type="SAM" id="Phobius"/>
    </source>
</evidence>
<dbReference type="STRING" id="753702.SAMN04488102_105127"/>